<accession>A0A7J5TZD5</accession>
<dbReference type="Pfam" id="PF02412">
    <property type="entry name" value="TSP_3"/>
    <property type="match status" value="3"/>
</dbReference>
<keyword evidence="1" id="KW-0732">Signal</keyword>
<proteinExistence type="predicted"/>
<protein>
    <submittedName>
        <fullName evidence="2">Uncharacterized protein</fullName>
    </submittedName>
</protein>
<reference evidence="2 3" key="1">
    <citation type="submission" date="2019-10" db="EMBL/GenBank/DDBJ databases">
        <title>Rudanella paleaurantiibacter sp. nov., isolated from sludge.</title>
        <authorList>
            <person name="Xu S.Q."/>
        </authorList>
    </citation>
    <scope>NUCLEOTIDE SEQUENCE [LARGE SCALE GENOMIC DNA]</scope>
    <source>
        <strain evidence="2 3">HX-22-17</strain>
    </source>
</reference>
<dbReference type="Proteomes" id="UP000488299">
    <property type="component" value="Unassembled WGS sequence"/>
</dbReference>
<evidence type="ECO:0000313" key="3">
    <source>
        <dbReference type="Proteomes" id="UP000488299"/>
    </source>
</evidence>
<dbReference type="SUPFAM" id="SSF103647">
    <property type="entry name" value="TSP type-3 repeat"/>
    <property type="match status" value="1"/>
</dbReference>
<dbReference type="InterPro" id="IPR003367">
    <property type="entry name" value="Thrombospondin_3-like_rpt"/>
</dbReference>
<dbReference type="Gene3D" id="4.10.1080.10">
    <property type="entry name" value="TSP type-3 repeat"/>
    <property type="match status" value="1"/>
</dbReference>
<evidence type="ECO:0000313" key="2">
    <source>
        <dbReference type="EMBL" id="KAB7730504.1"/>
    </source>
</evidence>
<organism evidence="2 3">
    <name type="scientific">Rudanella paleaurantiibacter</name>
    <dbReference type="NCBI Taxonomy" id="2614655"/>
    <lineage>
        <taxon>Bacteria</taxon>
        <taxon>Pseudomonadati</taxon>
        <taxon>Bacteroidota</taxon>
        <taxon>Cytophagia</taxon>
        <taxon>Cytophagales</taxon>
        <taxon>Cytophagaceae</taxon>
        <taxon>Rudanella</taxon>
    </lineage>
</organism>
<sequence length="432" mass="46452">MDGKRRAAEEMTKYLFRIGFSVLDIGEIQYNRITTYATANRSGTFRRTDYEDKAPNQIESQLLSQFGPTTSLVTGEAVRRLPQTTSVQLDVYLGRSWFGNVVYQTAMPIQTNAGLYRGAVLAVGPRSEGPGGELAGTVYYYPDIQKVALGLHGKAGIFIFGSDNLLGIFGDNGLPPHVYAGLSLPFNARRPKDRDKDRVSDKLDRCPDVPGVLAFGGCPDTDLDGVADSDDTCPTVAGPVATNGCPDTDLDGVLDKDDRCPKVPGLARYNGCPDTDNDGVGDDRDECPTIVGRADMAGCPDTDNDGTPDQRDLCQSEVGLNELDGCLLKDRTLPVAGLSDTDALLLAQLRRAFVQGPRAVPTVASALVQHLRAQPSQKLSIELTGQKESALRQMENGFRDELTRLGVPTGQLIITTQVKEGLPAGFAVAWAL</sequence>
<keyword evidence="3" id="KW-1185">Reference proteome</keyword>
<dbReference type="GO" id="GO:0005509">
    <property type="term" value="F:calcium ion binding"/>
    <property type="evidence" value="ECO:0007669"/>
    <property type="project" value="InterPro"/>
</dbReference>
<dbReference type="AlphaFoldDB" id="A0A7J5TZD5"/>
<name>A0A7J5TZD5_9BACT</name>
<gene>
    <name evidence="2" type="ORF">F5984_13615</name>
</gene>
<dbReference type="GO" id="GO:0007155">
    <property type="term" value="P:cell adhesion"/>
    <property type="evidence" value="ECO:0007669"/>
    <property type="project" value="InterPro"/>
</dbReference>
<dbReference type="EMBL" id="WELI01000005">
    <property type="protein sequence ID" value="KAB7730504.1"/>
    <property type="molecule type" value="Genomic_DNA"/>
</dbReference>
<evidence type="ECO:0000256" key="1">
    <source>
        <dbReference type="ARBA" id="ARBA00022729"/>
    </source>
</evidence>
<dbReference type="InterPro" id="IPR028974">
    <property type="entry name" value="TSP_type-3_rpt"/>
</dbReference>
<comment type="caution">
    <text evidence="2">The sequence shown here is derived from an EMBL/GenBank/DDBJ whole genome shotgun (WGS) entry which is preliminary data.</text>
</comment>